<dbReference type="InterPro" id="IPR008613">
    <property type="entry name" value="Excalibur_Ca-bd_domain"/>
</dbReference>
<evidence type="ECO:0000313" key="3">
    <source>
        <dbReference type="EMBL" id="AMY68750.1"/>
    </source>
</evidence>
<dbReference type="STRING" id="1335048.AKL17_1497"/>
<protein>
    <submittedName>
        <fullName evidence="3">Beta-lactamase domain-containing protein</fullName>
    </submittedName>
</protein>
<evidence type="ECO:0000256" key="1">
    <source>
        <dbReference type="SAM" id="SignalP"/>
    </source>
</evidence>
<dbReference type="OrthoDB" id="7951357at2"/>
<accession>A0A159Z3J2</accession>
<feature type="domain" description="Excalibur calcium-binding" evidence="2">
    <location>
        <begin position="101"/>
        <end position="139"/>
    </location>
</feature>
<dbReference type="Proteomes" id="UP000076128">
    <property type="component" value="Chromosome"/>
</dbReference>
<dbReference type="KEGG" id="daa:AKL17_1497"/>
<sequence>MLNGKIGLTMLLALLIPACAQPPSAQVEALGKQPTSSLCTAHVAASGADLLAIEAELGVRGALQCKTTYGSTSYVGQRTAGSVGRPLYARSTADAAAGDDRNCSDFVSAAEAQRFFIANGGPTRDPHRLDGDGDGNACEWGRTLKSSVAKYRPKPVQYTAPRRSTPTCHTGPRGGRFYYSASGNKVYGC</sequence>
<dbReference type="AlphaFoldDB" id="A0A159Z3J2"/>
<dbReference type="Pfam" id="PF05901">
    <property type="entry name" value="Excalibur"/>
    <property type="match status" value="1"/>
</dbReference>
<proteinExistence type="predicted"/>
<feature type="signal peptide" evidence="1">
    <location>
        <begin position="1"/>
        <end position="20"/>
    </location>
</feature>
<evidence type="ECO:0000313" key="4">
    <source>
        <dbReference type="Proteomes" id="UP000076128"/>
    </source>
</evidence>
<dbReference type="EMBL" id="CP012661">
    <property type="protein sequence ID" value="AMY68750.1"/>
    <property type="molecule type" value="Genomic_DNA"/>
</dbReference>
<feature type="chain" id="PRO_5007811329" evidence="1">
    <location>
        <begin position="21"/>
        <end position="189"/>
    </location>
</feature>
<gene>
    <name evidence="3" type="ORF">AKL17_1497</name>
</gene>
<evidence type="ECO:0000259" key="2">
    <source>
        <dbReference type="Pfam" id="PF05901"/>
    </source>
</evidence>
<keyword evidence="1" id="KW-0732">Signal</keyword>
<organism evidence="3 4">
    <name type="scientific">Frigidibacter mobilis</name>
    <dbReference type="NCBI Taxonomy" id="1335048"/>
    <lineage>
        <taxon>Bacteria</taxon>
        <taxon>Pseudomonadati</taxon>
        <taxon>Pseudomonadota</taxon>
        <taxon>Alphaproteobacteria</taxon>
        <taxon>Rhodobacterales</taxon>
        <taxon>Paracoccaceae</taxon>
        <taxon>Frigidibacter</taxon>
    </lineage>
</organism>
<reference evidence="3 4" key="1">
    <citation type="submission" date="2015-09" db="EMBL/GenBank/DDBJ databases">
        <title>Complete genome sequence of Defluviimonas alba cai42t isolated from an oilfield in Xinjiang.</title>
        <authorList>
            <person name="Geng S."/>
            <person name="Pan X."/>
            <person name="Wu X."/>
        </authorList>
    </citation>
    <scope>NUCLEOTIDE SEQUENCE [LARGE SCALE GENOMIC DNA]</scope>
    <source>
        <strain evidence="4">cai42</strain>
    </source>
</reference>
<name>A0A159Z3J2_9RHOB</name>
<keyword evidence="4" id="KW-1185">Reference proteome</keyword>